<dbReference type="GO" id="GO:0006508">
    <property type="term" value="P:proteolysis"/>
    <property type="evidence" value="ECO:0007669"/>
    <property type="project" value="UniProtKB-KW"/>
</dbReference>
<evidence type="ECO:0000256" key="9">
    <source>
        <dbReference type="ARBA" id="ARBA00023049"/>
    </source>
</evidence>
<evidence type="ECO:0000256" key="8">
    <source>
        <dbReference type="ARBA" id="ARBA00022989"/>
    </source>
</evidence>
<organism evidence="13 14">
    <name type="scientific">Dichelobacter nodosus (strain VCS1703A)</name>
    <dbReference type="NCBI Taxonomy" id="246195"/>
    <lineage>
        <taxon>Bacteria</taxon>
        <taxon>Pseudomonadati</taxon>
        <taxon>Pseudomonadota</taxon>
        <taxon>Gammaproteobacteria</taxon>
        <taxon>Cardiobacteriales</taxon>
        <taxon>Cardiobacteriaceae</taxon>
        <taxon>Dichelobacter</taxon>
    </lineage>
</organism>
<dbReference type="InterPro" id="IPR050083">
    <property type="entry name" value="HtpX_protease"/>
</dbReference>
<evidence type="ECO:0000256" key="1">
    <source>
        <dbReference type="ARBA" id="ARBA00001947"/>
    </source>
</evidence>
<evidence type="ECO:0000256" key="11">
    <source>
        <dbReference type="SAM" id="Phobius"/>
    </source>
</evidence>
<name>A5EUV0_DICNV</name>
<dbReference type="PANTHER" id="PTHR43221">
    <property type="entry name" value="PROTEASE HTPX"/>
    <property type="match status" value="1"/>
</dbReference>
<reference evidence="13 14" key="1">
    <citation type="journal article" date="2007" name="Nat. Biotechnol.">
        <title>Genome sequence and identification of candidate vaccine antigens from the animal pathogen Dichelobacter nodosus.</title>
        <authorList>
            <person name="Myers G.S."/>
            <person name="Parker D."/>
            <person name="Al-Hasani K."/>
            <person name="Kennan R.M."/>
            <person name="Seemann T."/>
            <person name="Ren Q."/>
            <person name="Badger J.H."/>
            <person name="Selengut J.D."/>
            <person name="Deboy R.T."/>
            <person name="Tettelin H."/>
            <person name="Boyce J.D."/>
            <person name="McCarl V.P."/>
            <person name="Han X."/>
            <person name="Nelson W.C."/>
            <person name="Madupu R."/>
            <person name="Mohamoud Y."/>
            <person name="Holley T."/>
            <person name="Fedorova N."/>
            <person name="Khouri H."/>
            <person name="Bottomley S.P."/>
            <person name="Whittington R.J."/>
            <person name="Adler B."/>
            <person name="Songer J.G."/>
            <person name="Rood J.I."/>
            <person name="Paulsen I.T."/>
        </authorList>
    </citation>
    <scope>NUCLEOTIDE SEQUENCE [LARGE SCALE GENOMIC DNA]</scope>
    <source>
        <strain evidence="13 14">VCS1703A</strain>
    </source>
</reference>
<evidence type="ECO:0000256" key="4">
    <source>
        <dbReference type="ARBA" id="ARBA00022692"/>
    </source>
</evidence>
<keyword evidence="5" id="KW-0479">Metal-binding</keyword>
<keyword evidence="2" id="KW-1003">Cell membrane</keyword>
<gene>
    <name evidence="13" type="ordered locus">DNO_0795</name>
</gene>
<evidence type="ECO:0000256" key="2">
    <source>
        <dbReference type="ARBA" id="ARBA00022475"/>
    </source>
</evidence>
<dbReference type="Gene3D" id="3.30.2010.10">
    <property type="entry name" value="Metalloproteases ('zincins'), catalytic domain"/>
    <property type="match status" value="1"/>
</dbReference>
<protein>
    <submittedName>
        <fullName evidence="13">Peptidase family M48 protein</fullName>
    </submittedName>
</protein>
<dbReference type="GO" id="GO:0004222">
    <property type="term" value="F:metalloendopeptidase activity"/>
    <property type="evidence" value="ECO:0007669"/>
    <property type="project" value="InterPro"/>
</dbReference>
<dbReference type="AlphaFoldDB" id="A5EUV0"/>
<accession>A5EUV0</accession>
<keyword evidence="9" id="KW-0482">Metalloprotease</keyword>
<keyword evidence="8 11" id="KW-1133">Transmembrane helix</keyword>
<keyword evidence="3" id="KW-0645">Protease</keyword>
<dbReference type="PANTHER" id="PTHR43221:SF2">
    <property type="entry name" value="PROTEASE HTPX HOMOLOG"/>
    <property type="match status" value="1"/>
</dbReference>
<keyword evidence="6" id="KW-0378">Hydrolase</keyword>
<dbReference type="InterPro" id="IPR001915">
    <property type="entry name" value="Peptidase_M48"/>
</dbReference>
<dbReference type="RefSeq" id="WP_012031119.1">
    <property type="nucleotide sequence ID" value="NC_009446.1"/>
</dbReference>
<keyword evidence="14" id="KW-1185">Reference proteome</keyword>
<dbReference type="STRING" id="246195.DNO_0795"/>
<dbReference type="HOGENOM" id="CLU_431327_0_0_6"/>
<dbReference type="Proteomes" id="UP000000248">
    <property type="component" value="Chromosome"/>
</dbReference>
<feature type="domain" description="Peptidase M48" evidence="12">
    <location>
        <begin position="128"/>
        <end position="341"/>
    </location>
</feature>
<evidence type="ECO:0000256" key="10">
    <source>
        <dbReference type="ARBA" id="ARBA00023136"/>
    </source>
</evidence>
<dbReference type="Pfam" id="PF01435">
    <property type="entry name" value="Peptidase_M48"/>
    <property type="match status" value="1"/>
</dbReference>
<feature type="transmembrane region" description="Helical" evidence="11">
    <location>
        <begin position="77"/>
        <end position="97"/>
    </location>
</feature>
<evidence type="ECO:0000259" key="12">
    <source>
        <dbReference type="Pfam" id="PF01435"/>
    </source>
</evidence>
<dbReference type="eggNOG" id="COG0501">
    <property type="taxonomic scope" value="Bacteria"/>
</dbReference>
<dbReference type="EMBL" id="CP000513">
    <property type="protein sequence ID" value="ABQ13480.1"/>
    <property type="molecule type" value="Genomic_DNA"/>
</dbReference>
<evidence type="ECO:0000256" key="7">
    <source>
        <dbReference type="ARBA" id="ARBA00022833"/>
    </source>
</evidence>
<keyword evidence="4 11" id="KW-0812">Transmembrane</keyword>
<keyword evidence="10 11" id="KW-0472">Membrane</keyword>
<evidence type="ECO:0000313" key="14">
    <source>
        <dbReference type="Proteomes" id="UP000000248"/>
    </source>
</evidence>
<evidence type="ECO:0000256" key="6">
    <source>
        <dbReference type="ARBA" id="ARBA00022801"/>
    </source>
</evidence>
<feature type="transmembrane region" description="Helical" evidence="11">
    <location>
        <begin position="24"/>
        <end position="50"/>
    </location>
</feature>
<feature type="transmembrane region" description="Helical" evidence="11">
    <location>
        <begin position="243"/>
        <end position="262"/>
    </location>
</feature>
<dbReference type="KEGG" id="dno:DNO_0795"/>
<evidence type="ECO:0000256" key="5">
    <source>
        <dbReference type="ARBA" id="ARBA00022723"/>
    </source>
</evidence>
<keyword evidence="7" id="KW-0862">Zinc</keyword>
<evidence type="ECO:0000256" key="3">
    <source>
        <dbReference type="ARBA" id="ARBA00022670"/>
    </source>
</evidence>
<sequence length="634" mass="73838">MSATHFRFHHQEAQIASRRLKTQFYTCILLSSVIYAVSVYLLLVLIYAFFNGFNSDAYSVGFWYHIFSEHHGEMSKISLITAALVSFIVLTEYVIALKHYRQHSARLLAQKMGAKPFPMNGLPREMAKFKQMRNVVEELSVAAHIKPPELFYLPKDDTINAFVVGGQARSTVLVVSQGMMNILRRDEQQAVIAHEIAHIVDEDVFLYAQLTAILEGFWVMSQWREEPIIKAAPEGFLYHSLSYQLYLQRFLGVIGWILYLFGRYIQSAFSRQRELMADAKAVEYTRYPEALVSALKKALALHYLKKQSYKPRPQNAHILFINYFNSVHFATHPSLEERIARYGGKIDKRELDALAYELDHSQYTPNIEEQHLTYRHAFEKYTFYPINFIKNKQNAAITLPDLTPETLCAAINSFFIYHSGLSIFELQQSYPNLAVMPSAPFLEQLEQTHPLLQPLWFNRYTNRARELLNAEQQKSLKQTIMRMIRLDNMVSFYEWCYSVLLDDAFGAPRGDAPDEATERAIYVRIVTFIAQHAFGEIGEDNEQIALQKTLYRQLLRQISPYFLKNDPPPFAPHHYQPSTFKILFQDMKMLRFLSSGRRQNMQTALDQEWEKRMQMSLNEVYLRYTLTQILHTAS</sequence>
<dbReference type="GO" id="GO:0046872">
    <property type="term" value="F:metal ion binding"/>
    <property type="evidence" value="ECO:0007669"/>
    <property type="project" value="UniProtKB-KW"/>
</dbReference>
<comment type="cofactor">
    <cofactor evidence="1">
        <name>Zn(2+)</name>
        <dbReference type="ChEBI" id="CHEBI:29105"/>
    </cofactor>
</comment>
<proteinExistence type="predicted"/>
<evidence type="ECO:0000313" key="13">
    <source>
        <dbReference type="EMBL" id="ABQ13480.1"/>
    </source>
</evidence>
<dbReference type="OrthoDB" id="15218at2"/>